<reference evidence="4" key="1">
    <citation type="journal article" date="2019" name="Int. J. Syst. Evol. Microbiol.">
        <title>The Global Catalogue of Microorganisms (GCM) 10K type strain sequencing project: providing services to taxonomists for standard genome sequencing and annotation.</title>
        <authorList>
            <consortium name="The Broad Institute Genomics Platform"/>
            <consortium name="The Broad Institute Genome Sequencing Center for Infectious Disease"/>
            <person name="Wu L."/>
            <person name="Ma J."/>
        </authorList>
    </citation>
    <scope>NUCLEOTIDE SEQUENCE [LARGE SCALE GENOMIC DNA]</scope>
    <source>
        <strain evidence="4">CGMCC 4.7330</strain>
    </source>
</reference>
<evidence type="ECO:0000256" key="1">
    <source>
        <dbReference type="ARBA" id="ARBA00022631"/>
    </source>
</evidence>
<accession>A0ABV8DVL6</accession>
<protein>
    <submittedName>
        <fullName evidence="3">2-oxo-4-hydroxy-4-carboxy-5-ureidoimidazoline decarboxylase</fullName>
    </submittedName>
</protein>
<dbReference type="InterPro" id="IPR036778">
    <property type="entry name" value="OHCU_decarboxylase_sf"/>
</dbReference>
<dbReference type="InterPro" id="IPR018020">
    <property type="entry name" value="OHCU_decarboxylase"/>
</dbReference>
<organism evidence="3 4">
    <name type="scientific">Nocardia jiangsuensis</name>
    <dbReference type="NCBI Taxonomy" id="1691563"/>
    <lineage>
        <taxon>Bacteria</taxon>
        <taxon>Bacillati</taxon>
        <taxon>Actinomycetota</taxon>
        <taxon>Actinomycetes</taxon>
        <taxon>Mycobacteriales</taxon>
        <taxon>Nocardiaceae</taxon>
        <taxon>Nocardia</taxon>
    </lineage>
</organism>
<dbReference type="RefSeq" id="WP_378613786.1">
    <property type="nucleotide sequence ID" value="NZ_JBHSAX010000014.1"/>
</dbReference>
<dbReference type="SUPFAM" id="SSF158694">
    <property type="entry name" value="UraD-Like"/>
    <property type="match status" value="1"/>
</dbReference>
<sequence>MLMHQGIGLDRFNTMPNGRAVHALFECCCCVTWAARISAGRPYSDHDDLHNAVELELLALSPGDRERAFDSVLHEACGDRTVATLAKIVSARIERMLGPEGGYPEY</sequence>
<comment type="caution">
    <text evidence="3">The sequence shown here is derived from an EMBL/GenBank/DDBJ whole genome shotgun (WGS) entry which is preliminary data.</text>
</comment>
<dbReference type="Gene3D" id="1.10.3330.10">
    <property type="entry name" value="Oxo-4-hydroxy-4-carboxy-5-ureidoimidazoline decarboxylase"/>
    <property type="match status" value="1"/>
</dbReference>
<proteinExistence type="predicted"/>
<keyword evidence="4" id="KW-1185">Reference proteome</keyword>
<name>A0ABV8DVL6_9NOCA</name>
<dbReference type="Pfam" id="PF09349">
    <property type="entry name" value="OHCU_decarbox"/>
    <property type="match status" value="1"/>
</dbReference>
<dbReference type="Proteomes" id="UP001595696">
    <property type="component" value="Unassembled WGS sequence"/>
</dbReference>
<feature type="domain" description="Oxo-4-hydroxy-4-carboxy-5-ureidoimidazoline decarboxylase" evidence="2">
    <location>
        <begin position="13"/>
        <end position="70"/>
    </location>
</feature>
<evidence type="ECO:0000313" key="4">
    <source>
        <dbReference type="Proteomes" id="UP001595696"/>
    </source>
</evidence>
<dbReference type="EMBL" id="JBHSAX010000014">
    <property type="protein sequence ID" value="MFC3964076.1"/>
    <property type="molecule type" value="Genomic_DNA"/>
</dbReference>
<keyword evidence="1" id="KW-0659">Purine metabolism</keyword>
<evidence type="ECO:0000313" key="3">
    <source>
        <dbReference type="EMBL" id="MFC3964076.1"/>
    </source>
</evidence>
<gene>
    <name evidence="3" type="ORF">ACFO0B_18985</name>
</gene>
<evidence type="ECO:0000259" key="2">
    <source>
        <dbReference type="Pfam" id="PF09349"/>
    </source>
</evidence>